<dbReference type="Pfam" id="PF06580">
    <property type="entry name" value="His_kinase"/>
    <property type="match status" value="1"/>
</dbReference>
<dbReference type="PANTHER" id="PTHR34220:SF7">
    <property type="entry name" value="SENSOR HISTIDINE KINASE YPDA"/>
    <property type="match status" value="1"/>
</dbReference>
<dbReference type="Pfam" id="PF02518">
    <property type="entry name" value="HATPase_c"/>
    <property type="match status" value="1"/>
</dbReference>
<dbReference type="InterPro" id="IPR003594">
    <property type="entry name" value="HATPase_dom"/>
</dbReference>
<dbReference type="InterPro" id="IPR003660">
    <property type="entry name" value="HAMP_dom"/>
</dbReference>
<dbReference type="Pfam" id="PF00672">
    <property type="entry name" value="HAMP"/>
    <property type="match status" value="1"/>
</dbReference>
<dbReference type="EMBL" id="VCIW01000022">
    <property type="protein sequence ID" value="TLS49302.1"/>
    <property type="molecule type" value="Genomic_DNA"/>
</dbReference>
<feature type="domain" description="HAMP" evidence="8">
    <location>
        <begin position="309"/>
        <end position="361"/>
    </location>
</feature>
<evidence type="ECO:0000256" key="3">
    <source>
        <dbReference type="ARBA" id="ARBA00022553"/>
    </source>
</evidence>
<dbReference type="RefSeq" id="WP_138197279.1">
    <property type="nucleotide sequence ID" value="NZ_VCIW01000022.1"/>
</dbReference>
<reference evidence="9 10" key="1">
    <citation type="submission" date="2019-05" db="EMBL/GenBank/DDBJ databases">
        <authorList>
            <person name="Narsing Rao M.P."/>
            <person name="Li W.J."/>
        </authorList>
    </citation>
    <scope>NUCLEOTIDE SEQUENCE [LARGE SCALE GENOMIC DNA]</scope>
    <source>
        <strain evidence="9 10">SYSU_K30003</strain>
    </source>
</reference>
<comment type="subcellular location">
    <subcellularLocation>
        <location evidence="1">Cell membrane</location>
        <topology evidence="1">Multi-pass membrane protein</topology>
    </subcellularLocation>
</comment>
<proteinExistence type="predicted"/>
<dbReference type="Gene3D" id="3.30.565.10">
    <property type="entry name" value="Histidine kinase-like ATPase, C-terminal domain"/>
    <property type="match status" value="1"/>
</dbReference>
<evidence type="ECO:0000256" key="6">
    <source>
        <dbReference type="ARBA" id="ARBA00023136"/>
    </source>
</evidence>
<keyword evidence="7" id="KW-1133">Transmembrane helix</keyword>
<dbReference type="Gene3D" id="6.10.340.10">
    <property type="match status" value="1"/>
</dbReference>
<comment type="caution">
    <text evidence="9">The sequence shown here is derived from an EMBL/GenBank/DDBJ whole genome shotgun (WGS) entry which is preliminary data.</text>
</comment>
<dbReference type="AlphaFoldDB" id="A0A5R9FZ16"/>
<name>A0A5R9FZ16_9BACL</name>
<keyword evidence="6 7" id="KW-0472">Membrane</keyword>
<evidence type="ECO:0000313" key="10">
    <source>
        <dbReference type="Proteomes" id="UP000309676"/>
    </source>
</evidence>
<accession>A0A5R9FZ16</accession>
<evidence type="ECO:0000313" key="9">
    <source>
        <dbReference type="EMBL" id="TLS49302.1"/>
    </source>
</evidence>
<dbReference type="Proteomes" id="UP000309676">
    <property type="component" value="Unassembled WGS sequence"/>
</dbReference>
<keyword evidence="2" id="KW-1003">Cell membrane</keyword>
<keyword evidence="7" id="KW-0812">Transmembrane</keyword>
<feature type="transmembrane region" description="Helical" evidence="7">
    <location>
        <begin position="12"/>
        <end position="38"/>
    </location>
</feature>
<keyword evidence="5" id="KW-0418">Kinase</keyword>
<dbReference type="OrthoDB" id="2062925at2"/>
<keyword evidence="10" id="KW-1185">Reference proteome</keyword>
<evidence type="ECO:0000259" key="8">
    <source>
        <dbReference type="PROSITE" id="PS50885"/>
    </source>
</evidence>
<feature type="transmembrane region" description="Helical" evidence="7">
    <location>
        <begin position="288"/>
        <end position="308"/>
    </location>
</feature>
<dbReference type="GO" id="GO:0005886">
    <property type="term" value="C:plasma membrane"/>
    <property type="evidence" value="ECO:0007669"/>
    <property type="project" value="UniProtKB-SubCell"/>
</dbReference>
<dbReference type="CDD" id="cd06225">
    <property type="entry name" value="HAMP"/>
    <property type="match status" value="1"/>
</dbReference>
<organism evidence="9 10">
    <name type="scientific">Paenibacillus antri</name>
    <dbReference type="NCBI Taxonomy" id="2582848"/>
    <lineage>
        <taxon>Bacteria</taxon>
        <taxon>Bacillati</taxon>
        <taxon>Bacillota</taxon>
        <taxon>Bacilli</taxon>
        <taxon>Bacillales</taxon>
        <taxon>Paenibacillaceae</taxon>
        <taxon>Paenibacillus</taxon>
    </lineage>
</organism>
<evidence type="ECO:0000256" key="4">
    <source>
        <dbReference type="ARBA" id="ARBA00022679"/>
    </source>
</evidence>
<dbReference type="GO" id="GO:0000155">
    <property type="term" value="F:phosphorelay sensor kinase activity"/>
    <property type="evidence" value="ECO:0007669"/>
    <property type="project" value="InterPro"/>
</dbReference>
<keyword evidence="4" id="KW-0808">Transferase</keyword>
<keyword evidence="3" id="KW-0597">Phosphoprotein</keyword>
<protein>
    <submittedName>
        <fullName evidence="9">HAMP domain-containing protein</fullName>
    </submittedName>
</protein>
<evidence type="ECO:0000256" key="2">
    <source>
        <dbReference type="ARBA" id="ARBA00022475"/>
    </source>
</evidence>
<dbReference type="InterPro" id="IPR036890">
    <property type="entry name" value="HATPase_C_sf"/>
</dbReference>
<dbReference type="PROSITE" id="PS50885">
    <property type="entry name" value="HAMP"/>
    <property type="match status" value="1"/>
</dbReference>
<evidence type="ECO:0000256" key="5">
    <source>
        <dbReference type="ARBA" id="ARBA00022777"/>
    </source>
</evidence>
<dbReference type="SUPFAM" id="SSF55874">
    <property type="entry name" value="ATPase domain of HSP90 chaperone/DNA topoisomerase II/histidine kinase"/>
    <property type="match status" value="1"/>
</dbReference>
<dbReference type="InterPro" id="IPR010559">
    <property type="entry name" value="Sig_transdc_His_kin_internal"/>
</dbReference>
<evidence type="ECO:0000256" key="1">
    <source>
        <dbReference type="ARBA" id="ARBA00004651"/>
    </source>
</evidence>
<dbReference type="SUPFAM" id="SSF158472">
    <property type="entry name" value="HAMP domain-like"/>
    <property type="match status" value="1"/>
</dbReference>
<evidence type="ECO:0000256" key="7">
    <source>
        <dbReference type="SAM" id="Phobius"/>
    </source>
</evidence>
<gene>
    <name evidence="9" type="ORF">FE782_25950</name>
</gene>
<dbReference type="PANTHER" id="PTHR34220">
    <property type="entry name" value="SENSOR HISTIDINE KINASE YPDA"/>
    <property type="match status" value="1"/>
</dbReference>
<sequence>MKLIANPWNKSALRRLILSFICILLPLYILAIVIYNWGIGTLQTEISRSMTTQVSQYFRELENEFSRIRGLQLDVLSDTNLNSLSAIPEYYDPIEKLQRMLSLQQRLNAIRNSSAYIEEVHAYIPAIGKDISALTVSDFDRDAYNEFMNAPDVDEAQVVNIRGKMYMVAGYPYLLSLNKREPIFIVAIELSLGKVREAMHAMRNSPEEGLLFTSPQFSIAASPAADLNDTFVQRIVQGQETTDDARVISVDGQRYLTVNTASNFFGAVLIKYIPESAVFQPLEKFRNWFLLFAAVSLVIILVYSLYVYKFIHQPLDRLAKAFRKVELGDVGVQIRHESRDEFHYIYTRFNAMLDNIKSLIDQVYKQRILTQKAELKQLQSQINPHFLYNSFFILNTMARLGDYEQVERFANQLGEYFQFVTRNNNDEVPLGKEVQHAKVYAEIQGMRFANRVTVTFGELPEHTGHVMVPRLILQPLIENAFEHGLEKKAAAGRLDVRFEKEDNKIVLIVEDNGEQLDDDGIERVNRDMEMHEEVEVTGLINIHQRIRLKFGPASGLSVSRSEWGGVKATITIELPEGRG</sequence>
<dbReference type="InterPro" id="IPR050640">
    <property type="entry name" value="Bact_2-comp_sensor_kinase"/>
</dbReference>
<dbReference type="SMART" id="SM00304">
    <property type="entry name" value="HAMP"/>
    <property type="match status" value="1"/>
</dbReference>